<proteinExistence type="predicted"/>
<evidence type="ECO:0000313" key="1">
    <source>
        <dbReference type="EMBL" id="XDL12872.1"/>
    </source>
</evidence>
<dbReference type="AlphaFoldDB" id="A0AB39IAN1"/>
<organism evidence="1">
    <name type="scientific">Dickeya oryzae</name>
    <dbReference type="NCBI Taxonomy" id="1240404"/>
    <lineage>
        <taxon>Bacteria</taxon>
        <taxon>Pseudomonadati</taxon>
        <taxon>Pseudomonadota</taxon>
        <taxon>Gammaproteobacteria</taxon>
        <taxon>Enterobacterales</taxon>
        <taxon>Pectobacteriaceae</taxon>
        <taxon>Dickeya</taxon>
    </lineage>
</organism>
<dbReference type="GO" id="GO:0016301">
    <property type="term" value="F:kinase activity"/>
    <property type="evidence" value="ECO:0007669"/>
    <property type="project" value="UniProtKB-KW"/>
</dbReference>
<name>A0AB39IAN1_9GAMM</name>
<keyword evidence="1" id="KW-0418">Kinase</keyword>
<dbReference type="EMBL" id="CP162411">
    <property type="protein sequence ID" value="XDL12872.1"/>
    <property type="molecule type" value="Genomic_DNA"/>
</dbReference>
<keyword evidence="1" id="KW-0808">Transferase</keyword>
<protein>
    <submittedName>
        <fullName evidence="1">Serine kinase</fullName>
    </submittedName>
</protein>
<dbReference type="RefSeq" id="WP_226101936.1">
    <property type="nucleotide sequence ID" value="NZ_CP162411.1"/>
</dbReference>
<gene>
    <name evidence="1" type="ORF">LF923_0011605</name>
</gene>
<accession>A0AB39IAN1</accession>
<reference evidence="1" key="1">
    <citation type="submission" date="2024-07" db="EMBL/GenBank/DDBJ databases">
        <authorList>
            <person name="Pedron J."/>
        </authorList>
    </citation>
    <scope>NUCLEOTIDE SEQUENCE</scope>
    <source>
        <strain evidence="1">A642-S2-A17</strain>
    </source>
</reference>
<sequence>MPDDNDVLRWNQWWCYGCLQQADPSWFDASCFDESDMALASVHHTAIRHRLGLAEAYPPEPQNALLQLGQLALPARHQVLVLIAAVCRETSGELPDALAVWCRRLAKALRPGLWLPASLTFSQHREQDALVILRHRFPASCWSRLPLLYPRGWGDRAQEPLSKDLPASRIASLCDAIIWKVVTEQAYGLGSFILK</sequence>